<dbReference type="InterPro" id="IPR003439">
    <property type="entry name" value="ABC_transporter-like_ATP-bd"/>
</dbReference>
<dbReference type="PANTHER" id="PTHR43204:SF1">
    <property type="entry name" value="ABC TRANSPORTER I FAMILY MEMBER 6, CHLOROPLASTIC"/>
    <property type="match status" value="1"/>
</dbReference>
<dbReference type="InterPro" id="IPR003593">
    <property type="entry name" value="AAA+_ATPase"/>
</dbReference>
<dbReference type="PANTHER" id="PTHR43204">
    <property type="entry name" value="ABC TRANSPORTER I FAMILY MEMBER 6, CHLOROPLASTIC"/>
    <property type="match status" value="1"/>
</dbReference>
<feature type="domain" description="ABC transporter" evidence="4">
    <location>
        <begin position="4"/>
        <end position="295"/>
    </location>
</feature>
<evidence type="ECO:0000313" key="6">
    <source>
        <dbReference type="Proteomes" id="UP001596481"/>
    </source>
</evidence>
<dbReference type="GO" id="GO:0005524">
    <property type="term" value="F:ATP binding"/>
    <property type="evidence" value="ECO:0007669"/>
    <property type="project" value="UniProtKB-KW"/>
</dbReference>
<dbReference type="Pfam" id="PF00005">
    <property type="entry name" value="ABC_tran"/>
    <property type="match status" value="1"/>
</dbReference>
<feature type="compositionally biased region" description="Acidic residues" evidence="3">
    <location>
        <begin position="139"/>
        <end position="150"/>
    </location>
</feature>
<dbReference type="PROSITE" id="PS50893">
    <property type="entry name" value="ABC_TRANSPORTER_2"/>
    <property type="match status" value="1"/>
</dbReference>
<dbReference type="EMBL" id="JBHTAA010000005">
    <property type="protein sequence ID" value="MFC7204256.1"/>
    <property type="molecule type" value="Genomic_DNA"/>
</dbReference>
<accession>A0ABD5ZG87</accession>
<keyword evidence="6" id="KW-1185">Reference proteome</keyword>
<dbReference type="InterPro" id="IPR027417">
    <property type="entry name" value="P-loop_NTPase"/>
</dbReference>
<dbReference type="Gene3D" id="3.40.50.300">
    <property type="entry name" value="P-loop containing nucleotide triphosphate hydrolases"/>
    <property type="match status" value="1"/>
</dbReference>
<proteinExistence type="predicted"/>
<comment type="caution">
    <text evidence="5">The sequence shown here is derived from an EMBL/GenBank/DDBJ whole genome shotgun (WGS) entry which is preliminary data.</text>
</comment>
<evidence type="ECO:0000256" key="2">
    <source>
        <dbReference type="ARBA" id="ARBA00022840"/>
    </source>
</evidence>
<reference evidence="5 6" key="1">
    <citation type="journal article" date="2019" name="Int. J. Syst. Evol. Microbiol.">
        <title>The Global Catalogue of Microorganisms (GCM) 10K type strain sequencing project: providing services to taxonomists for standard genome sequencing and annotation.</title>
        <authorList>
            <consortium name="The Broad Institute Genomics Platform"/>
            <consortium name="The Broad Institute Genome Sequencing Center for Infectious Disease"/>
            <person name="Wu L."/>
            <person name="Ma J."/>
        </authorList>
    </citation>
    <scope>NUCLEOTIDE SEQUENCE [LARGE SCALE GENOMIC DNA]</scope>
    <source>
        <strain evidence="5 6">DSM 29988</strain>
    </source>
</reference>
<dbReference type="Proteomes" id="UP001596481">
    <property type="component" value="Unassembled WGS sequence"/>
</dbReference>
<gene>
    <name evidence="5" type="ORF">ACFQJC_12085</name>
</gene>
<feature type="region of interest" description="Disordered" evidence="3">
    <location>
        <begin position="139"/>
        <end position="159"/>
    </location>
</feature>
<dbReference type="CDD" id="cd03217">
    <property type="entry name" value="ABC_FeS_Assembly"/>
    <property type="match status" value="1"/>
</dbReference>
<dbReference type="SUPFAM" id="SSF52540">
    <property type="entry name" value="P-loop containing nucleoside triphosphate hydrolases"/>
    <property type="match status" value="1"/>
</dbReference>
<evidence type="ECO:0000256" key="1">
    <source>
        <dbReference type="ARBA" id="ARBA00022741"/>
    </source>
</evidence>
<dbReference type="RefSeq" id="WP_390223793.1">
    <property type="nucleotide sequence ID" value="NZ_JBHTAA010000005.1"/>
</dbReference>
<keyword evidence="1" id="KW-0547">Nucleotide-binding</keyword>
<organism evidence="5 6">
    <name type="scientific">Haloferax namakaokahaiae</name>
    <dbReference type="NCBI Taxonomy" id="1748331"/>
    <lineage>
        <taxon>Archaea</taxon>
        <taxon>Methanobacteriati</taxon>
        <taxon>Methanobacteriota</taxon>
        <taxon>Stenosarchaea group</taxon>
        <taxon>Halobacteria</taxon>
        <taxon>Halobacteriales</taxon>
        <taxon>Haloferacaceae</taxon>
        <taxon>Haloferax</taxon>
    </lineage>
</organism>
<dbReference type="InterPro" id="IPR010230">
    <property type="entry name" value="FeS-cluster_ATPase_SufC"/>
</dbReference>
<evidence type="ECO:0000313" key="5">
    <source>
        <dbReference type="EMBL" id="MFC7204256.1"/>
    </source>
</evidence>
<evidence type="ECO:0000256" key="3">
    <source>
        <dbReference type="SAM" id="MobiDB-lite"/>
    </source>
</evidence>
<sequence>MATLEITNLHARVAEEDGEQILRGVDLEVRSGEIHALMGPNGSGKSTTSKVIAGHPAYEVTDGEILLHLEDGDFGDIDIPEDARTWNLLELEPNERAALGIFLGFQYPAEIEGVTMTNFLRTALNAKLDEREELLFGEDEAEEEAADEEVPSPMAGPVDEGEIGVAEFQKLLKEKMDLLDMDEKFMQRYLNAGFSGGEKKQNEVLQAAILEPSIAVLDEIDSGLDIDRLQDVSKGINALRDEQGTGILQITHYQRILEYVEPDHVHIMLDGKVVKSGDASLAAELEDKGYDWVREEVYETA</sequence>
<dbReference type="AlphaFoldDB" id="A0ABD5ZG87"/>
<keyword evidence="2 5" id="KW-0067">ATP-binding</keyword>
<evidence type="ECO:0000259" key="4">
    <source>
        <dbReference type="PROSITE" id="PS50893"/>
    </source>
</evidence>
<protein>
    <submittedName>
        <fullName evidence="5">ABC transporter ATP-binding protein</fullName>
    </submittedName>
</protein>
<name>A0ABD5ZG87_9EURY</name>
<dbReference type="SMART" id="SM00382">
    <property type="entry name" value="AAA"/>
    <property type="match status" value="1"/>
</dbReference>